<gene>
    <name evidence="1" type="ORF">Ccrd_025128</name>
</gene>
<dbReference type="Proteomes" id="UP000243975">
    <property type="component" value="Unassembled WGS sequence"/>
</dbReference>
<dbReference type="Gramene" id="KVH87596">
    <property type="protein sequence ID" value="KVH87596"/>
    <property type="gene ID" value="Ccrd_025128"/>
</dbReference>
<name>A0A124SAI4_CYNCS</name>
<dbReference type="STRING" id="59895.A0A124SAI4"/>
<reference evidence="1 2" key="1">
    <citation type="journal article" date="2016" name="Sci. Rep.">
        <title>The genome sequence of the outbreeding globe artichoke constructed de novo incorporating a phase-aware low-pass sequencing strategy of F1 progeny.</title>
        <authorList>
            <person name="Scaglione D."/>
            <person name="Reyes-Chin-Wo S."/>
            <person name="Acquadro A."/>
            <person name="Froenicke L."/>
            <person name="Portis E."/>
            <person name="Beitel C."/>
            <person name="Tirone M."/>
            <person name="Mauro R."/>
            <person name="Lo Monaco A."/>
            <person name="Mauromicale G."/>
            <person name="Faccioli P."/>
            <person name="Cattivelli L."/>
            <person name="Rieseberg L."/>
            <person name="Michelmore R."/>
            <person name="Lanteri S."/>
        </authorList>
    </citation>
    <scope>NUCLEOTIDE SEQUENCE [LARGE SCALE GENOMIC DNA]</scope>
    <source>
        <strain evidence="1">2C</strain>
    </source>
</reference>
<organism evidence="1 2">
    <name type="scientific">Cynara cardunculus var. scolymus</name>
    <name type="common">Globe artichoke</name>
    <name type="synonym">Cynara scolymus</name>
    <dbReference type="NCBI Taxonomy" id="59895"/>
    <lineage>
        <taxon>Eukaryota</taxon>
        <taxon>Viridiplantae</taxon>
        <taxon>Streptophyta</taxon>
        <taxon>Embryophyta</taxon>
        <taxon>Tracheophyta</taxon>
        <taxon>Spermatophyta</taxon>
        <taxon>Magnoliopsida</taxon>
        <taxon>eudicotyledons</taxon>
        <taxon>Gunneridae</taxon>
        <taxon>Pentapetalae</taxon>
        <taxon>asterids</taxon>
        <taxon>campanulids</taxon>
        <taxon>Asterales</taxon>
        <taxon>Asteraceae</taxon>
        <taxon>Carduoideae</taxon>
        <taxon>Cardueae</taxon>
        <taxon>Carduinae</taxon>
        <taxon>Cynara</taxon>
    </lineage>
</organism>
<sequence length="148" mass="16601">MVLVTRPRSLGAPTTSYWIGMSLKGSDSRTKCLLSPPCISKWHPPRRDFLKCNIDATAFENSNSTGFSAILRDSRGTFIPAKATPKLPFLWAVNARHMLLGTQSYGSKDGDYQMLFSKLTPRLLQMLSMIRVTTFRNLGISFLTYDGF</sequence>
<keyword evidence="2" id="KW-1185">Reference proteome</keyword>
<dbReference type="AlphaFoldDB" id="A0A124SAI4"/>
<accession>A0A124SAI4</accession>
<evidence type="ECO:0000313" key="1">
    <source>
        <dbReference type="EMBL" id="KVH87596.1"/>
    </source>
</evidence>
<protein>
    <submittedName>
        <fullName evidence="1">Uncharacterized protein</fullName>
    </submittedName>
</protein>
<dbReference type="EMBL" id="LEKV01006023">
    <property type="protein sequence ID" value="KVH87596.1"/>
    <property type="molecule type" value="Genomic_DNA"/>
</dbReference>
<proteinExistence type="predicted"/>
<evidence type="ECO:0000313" key="2">
    <source>
        <dbReference type="Proteomes" id="UP000243975"/>
    </source>
</evidence>
<comment type="caution">
    <text evidence="1">The sequence shown here is derived from an EMBL/GenBank/DDBJ whole genome shotgun (WGS) entry which is preliminary data.</text>
</comment>